<feature type="region of interest" description="Disordered" evidence="1">
    <location>
        <begin position="204"/>
        <end position="276"/>
    </location>
</feature>
<dbReference type="Gene3D" id="3.30.200.20">
    <property type="entry name" value="Phosphorylase Kinase, domain 1"/>
    <property type="match status" value="1"/>
</dbReference>
<sequence length="276" mass="29352">MAPAQPWRSLLCCVGGAAAGDDEGPSPSSAPARRRGDRRALLLPSSEASSASRVSLSSLGSTGALTPEDLSLTLSGSNLHAFTYAELRAATAGFSRSRFLGCGGFGPVYRGQLAAELRPGLDAQTVAVKYLDADSSSQGHNEWLVSLSLPTHYTIVTDRLHHCCSIVASIIAPTNFSTSLIDSAGGGVLPWATEAQEPGEAGRLLLRGGAPDAGVRVHGRRQPGEAPLQKHRRPHAVDDEDEDSRRRRQGPRLPPRRRHARHLPRPQGLQHPARLG</sequence>
<feature type="compositionally biased region" description="Basic residues" evidence="1">
    <location>
        <begin position="246"/>
        <end position="264"/>
    </location>
</feature>
<evidence type="ECO:0000313" key="2">
    <source>
        <dbReference type="EMBL" id="BAJ95132.1"/>
    </source>
</evidence>
<dbReference type="EMBL" id="AK363929">
    <property type="protein sequence ID" value="BAJ95132.1"/>
    <property type="molecule type" value="mRNA"/>
</dbReference>
<dbReference type="InterPro" id="IPR050823">
    <property type="entry name" value="Plant_Ser_Thr_Prot_Kinase"/>
</dbReference>
<reference evidence="2" key="1">
    <citation type="journal article" date="2011" name="Plant Physiol.">
        <title>Comprehensive sequence analysis of 24,783 barley full-length cDNAs derived from 12 clone libraries.</title>
        <authorList>
            <person name="Matsumoto T."/>
            <person name="Tanaka T."/>
            <person name="Sakai H."/>
            <person name="Amano N."/>
            <person name="Kanamori H."/>
            <person name="Kurita K."/>
            <person name="Kikuta A."/>
            <person name="Kamiya K."/>
            <person name="Yamamoto M."/>
            <person name="Ikawa H."/>
            <person name="Fujii N."/>
            <person name="Hori K."/>
            <person name="Itoh T."/>
            <person name="Sato K."/>
        </authorList>
    </citation>
    <scope>NUCLEOTIDE SEQUENCE</scope>
    <source>
        <tissue evidence="2">Shoot and root</tissue>
    </source>
</reference>
<dbReference type="PANTHER" id="PTHR45621">
    <property type="entry name" value="OS01G0588500 PROTEIN-RELATED"/>
    <property type="match status" value="1"/>
</dbReference>
<organism evidence="2">
    <name type="scientific">Hordeum vulgare subsp. vulgare</name>
    <name type="common">Domesticated barley</name>
    <dbReference type="NCBI Taxonomy" id="112509"/>
    <lineage>
        <taxon>Eukaryota</taxon>
        <taxon>Viridiplantae</taxon>
        <taxon>Streptophyta</taxon>
        <taxon>Embryophyta</taxon>
        <taxon>Tracheophyta</taxon>
        <taxon>Spermatophyta</taxon>
        <taxon>Magnoliopsida</taxon>
        <taxon>Liliopsida</taxon>
        <taxon>Poales</taxon>
        <taxon>Poaceae</taxon>
        <taxon>BOP clade</taxon>
        <taxon>Pooideae</taxon>
        <taxon>Triticodae</taxon>
        <taxon>Triticeae</taxon>
        <taxon>Hordeinae</taxon>
        <taxon>Hordeum</taxon>
    </lineage>
</organism>
<dbReference type="InterPro" id="IPR011009">
    <property type="entry name" value="Kinase-like_dom_sf"/>
</dbReference>
<accession>F2DJ61</accession>
<dbReference type="SUPFAM" id="SSF56112">
    <property type="entry name" value="Protein kinase-like (PK-like)"/>
    <property type="match status" value="1"/>
</dbReference>
<protein>
    <submittedName>
        <fullName evidence="2">Predicted protein</fullName>
    </submittedName>
</protein>
<evidence type="ECO:0000256" key="1">
    <source>
        <dbReference type="SAM" id="MobiDB-lite"/>
    </source>
</evidence>
<name>F2DJ61_HORVV</name>
<proteinExistence type="evidence at transcript level"/>
<dbReference type="AlphaFoldDB" id="F2DJ61"/>